<feature type="non-terminal residue" evidence="2">
    <location>
        <position position="97"/>
    </location>
</feature>
<evidence type="ECO:0000313" key="3">
    <source>
        <dbReference type="Proteomes" id="UP000003856"/>
    </source>
</evidence>
<dbReference type="PATRIC" id="fig|573060.9.peg.199"/>
<dbReference type="Proteomes" id="UP000003856">
    <property type="component" value="Unassembled WGS sequence"/>
</dbReference>
<reference evidence="2 3" key="1">
    <citation type="submission" date="2009-05" db="EMBL/GenBank/DDBJ databases">
        <title>The draft genome of Acidovorax delafieldii 2AN.</title>
        <authorList>
            <consortium name="US DOE Joint Genome Institute (JGI-PGF)"/>
            <person name="Lucas S."/>
            <person name="Copeland A."/>
            <person name="Lapidus A."/>
            <person name="Glavina del Rio T."/>
            <person name="Tice H."/>
            <person name="Bruce D."/>
            <person name="Goodwin L."/>
            <person name="Pitluck S."/>
            <person name="Larimer F."/>
            <person name="Land M.L."/>
            <person name="Hauser L."/>
            <person name="Shelobolina E.S."/>
            <person name="Picardal F."/>
            <person name="Roden E."/>
            <person name="Emerson D."/>
        </authorList>
    </citation>
    <scope>NUCLEOTIDE SEQUENCE [LARGE SCALE GENOMIC DNA]</scope>
    <source>
        <strain evidence="2 3">2AN</strain>
    </source>
</reference>
<dbReference type="Pfam" id="PF07399">
    <property type="entry name" value="Na_H_antiport_3"/>
    <property type="match status" value="1"/>
</dbReference>
<dbReference type="EMBL" id="ACQT01000509">
    <property type="protein sequence ID" value="EER57721.1"/>
    <property type="molecule type" value="Genomic_DNA"/>
</dbReference>
<gene>
    <name evidence="2" type="ORF">AcdelDRAFT_4706</name>
</gene>
<evidence type="ECO:0000313" key="2">
    <source>
        <dbReference type="EMBL" id="EER57721.1"/>
    </source>
</evidence>
<keyword evidence="3" id="KW-1185">Reference proteome</keyword>
<dbReference type="AlphaFoldDB" id="C5TCS5"/>
<evidence type="ECO:0000256" key="1">
    <source>
        <dbReference type="SAM" id="Phobius"/>
    </source>
</evidence>
<keyword evidence="1" id="KW-0472">Membrane</keyword>
<sequence length="97" mass="10738">MTPSSVHTVAAVLFGIALLHTLSTKQFERLAHRYPRHAGLFHLLGEVEVVFGFWAMVLILAMALLTGGTQALHYAESRNYTEPLFVFVVMVIAASRP</sequence>
<keyword evidence="1" id="KW-1133">Transmembrane helix</keyword>
<feature type="transmembrane region" description="Helical" evidence="1">
    <location>
        <begin position="48"/>
        <end position="67"/>
    </location>
</feature>
<comment type="caution">
    <text evidence="2">The sequence shown here is derived from an EMBL/GenBank/DDBJ whole genome shotgun (WGS) entry which is preliminary data.</text>
</comment>
<keyword evidence="1" id="KW-0812">Transmembrane</keyword>
<dbReference type="RefSeq" id="WP_005801347.1">
    <property type="nucleotide sequence ID" value="NZ_ACQT01000509.1"/>
</dbReference>
<name>C5TCS5_ACIDE</name>
<protein>
    <submittedName>
        <fullName evidence="2">Uncharacterized protein</fullName>
    </submittedName>
</protein>
<dbReference type="InterPro" id="IPR009978">
    <property type="entry name" value="Na_H_antiport_3"/>
</dbReference>
<proteinExistence type="predicted"/>
<accession>C5TCS5</accession>
<organism evidence="2 3">
    <name type="scientific">Acidovorax delafieldii 2AN</name>
    <dbReference type="NCBI Taxonomy" id="573060"/>
    <lineage>
        <taxon>Bacteria</taxon>
        <taxon>Pseudomonadati</taxon>
        <taxon>Pseudomonadota</taxon>
        <taxon>Betaproteobacteria</taxon>
        <taxon>Burkholderiales</taxon>
        <taxon>Comamonadaceae</taxon>
        <taxon>Acidovorax</taxon>
    </lineage>
</organism>